<comment type="caution">
    <text evidence="2">The sequence shown here is derived from an EMBL/GenBank/DDBJ whole genome shotgun (WGS) entry which is preliminary data.</text>
</comment>
<name>A0A8S9NKZ9_BRACR</name>
<dbReference type="AlphaFoldDB" id="A0A8S9NKZ9"/>
<gene>
    <name evidence="2" type="ORF">F2Q69_00043145</name>
</gene>
<evidence type="ECO:0000256" key="1">
    <source>
        <dbReference type="SAM" id="MobiDB-lite"/>
    </source>
</evidence>
<organism evidence="2 3">
    <name type="scientific">Brassica cretica</name>
    <name type="common">Mustard</name>
    <dbReference type="NCBI Taxonomy" id="69181"/>
    <lineage>
        <taxon>Eukaryota</taxon>
        <taxon>Viridiplantae</taxon>
        <taxon>Streptophyta</taxon>
        <taxon>Embryophyta</taxon>
        <taxon>Tracheophyta</taxon>
        <taxon>Spermatophyta</taxon>
        <taxon>Magnoliopsida</taxon>
        <taxon>eudicotyledons</taxon>
        <taxon>Gunneridae</taxon>
        <taxon>Pentapetalae</taxon>
        <taxon>rosids</taxon>
        <taxon>malvids</taxon>
        <taxon>Brassicales</taxon>
        <taxon>Brassicaceae</taxon>
        <taxon>Brassiceae</taxon>
        <taxon>Brassica</taxon>
    </lineage>
</organism>
<evidence type="ECO:0000313" key="3">
    <source>
        <dbReference type="Proteomes" id="UP000712600"/>
    </source>
</evidence>
<proteinExistence type="predicted"/>
<dbReference type="EMBL" id="QGKX02001621">
    <property type="protein sequence ID" value="KAF3502781.1"/>
    <property type="molecule type" value="Genomic_DNA"/>
</dbReference>
<protein>
    <submittedName>
        <fullName evidence="2">Uncharacterized protein</fullName>
    </submittedName>
</protein>
<accession>A0A8S9NKZ9</accession>
<feature type="non-terminal residue" evidence="2">
    <location>
        <position position="1"/>
    </location>
</feature>
<sequence length="522" mass="55675">GSASASVSGPSCGGGDNAGSEDADDLVKEKAKLEAQVAKALKYASKREEEARQVGAQLAETQRNLRMLNNGTNQQDNLLNIGQSDKCGLGYQGECFKAEGVFVSAGKTQDVATSAAKPKVKMSGGNAANGKTAVNIATDVKNVTATATALATATATAPERVSELKSASQRKFRHVCHHCGVVRHIRPRCFKLLREKNQMEQAYGLFKKLIMEDLGSRICGVGDLITMEMVEWDFLLSVEVVVEVLPSVGRLKSRFMGSLARDQADECANLQKLKKKTFTNSDSKSESDYGKDLKSIVAFTTFMSGSTTKSAVGSASASVSGSSCGGDDDAGNEDADGGSFDLVGNSEKFMLQREEEARQVGAQLAETQRNFRMLNNGTNQLDNLLNIGQSDRCGFGYQGKCFKAEGVFVSAGKTKDVATSATKPEVKMSAGNAANGKTTVNPATDLKNVIATATAPTTVTATAPERVSEECISTKISACLFKEIIMEDSGSRIRGVGDLITMEMVEWDFLLTLEDMDLHISF</sequence>
<reference evidence="2" key="1">
    <citation type="submission" date="2019-12" db="EMBL/GenBank/DDBJ databases">
        <title>Genome sequencing and annotation of Brassica cretica.</title>
        <authorList>
            <person name="Studholme D.J."/>
            <person name="Sarris P."/>
        </authorList>
    </citation>
    <scope>NUCLEOTIDE SEQUENCE</scope>
    <source>
        <strain evidence="2">PFS-109/04</strain>
        <tissue evidence="2">Leaf</tissue>
    </source>
</reference>
<feature type="region of interest" description="Disordered" evidence="1">
    <location>
        <begin position="1"/>
        <end position="27"/>
    </location>
</feature>
<evidence type="ECO:0000313" key="2">
    <source>
        <dbReference type="EMBL" id="KAF3502781.1"/>
    </source>
</evidence>
<dbReference type="Proteomes" id="UP000712600">
    <property type="component" value="Unassembled WGS sequence"/>
</dbReference>